<dbReference type="SUPFAM" id="SSF49452">
    <property type="entry name" value="Starch-binding domain-like"/>
    <property type="match status" value="1"/>
</dbReference>
<dbReference type="Pfam" id="PF00686">
    <property type="entry name" value="CBM_20"/>
    <property type="match status" value="1"/>
</dbReference>
<evidence type="ECO:0000259" key="2">
    <source>
        <dbReference type="PROSITE" id="PS51166"/>
    </source>
</evidence>
<dbReference type="InterPro" id="IPR013783">
    <property type="entry name" value="Ig-like_fold"/>
</dbReference>
<dbReference type="RefSeq" id="XP_007510126.1">
    <property type="nucleotide sequence ID" value="XM_007510064.1"/>
</dbReference>
<feature type="region of interest" description="Disordered" evidence="1">
    <location>
        <begin position="15"/>
        <end position="74"/>
    </location>
</feature>
<sequence length="345" mass="38426">MTTCPRHIACSSSSSVLMKTTTTRTTTTTTRTRTFSPSSNKISVAPSRPPRSNQSTFPSRRTRRGDLKINASTQDYDDNKDQFMKMVSSEGKMNALKSISATDQKLTSSSSVNNNVISIDQSILKVDPYSKDALDMIGSRTKSTPVNFSVQYDTKWGENLFVLGSHKKLGAWDEAKAIPMHYKEGGHWSCEVDLQPGGIFFYKYLVRSIFGTRWQEGANNLLVLPEANDLPKNATYLVEDCFNGGPTQLTRTNQTLLAAKLIETQKEKVLYAKELSKQQQMTKSALEELLIAREELASAQMQLARAIGDGRSYDVDTTTTTTTTTNNDTSSKEEEEKKSGFWSSR</sequence>
<feature type="compositionally biased region" description="Polar residues" evidence="1">
    <location>
        <begin position="50"/>
        <end position="59"/>
    </location>
</feature>
<feature type="domain" description="CBM20" evidence="2">
    <location>
        <begin position="138"/>
        <end position="244"/>
    </location>
</feature>
<dbReference type="PROSITE" id="PS51166">
    <property type="entry name" value="CBM20"/>
    <property type="match status" value="1"/>
</dbReference>
<dbReference type="GeneID" id="19012703"/>
<dbReference type="PANTHER" id="PTHR15048:SF0">
    <property type="entry name" value="STARCH-BINDING DOMAIN-CONTAINING PROTEIN 1"/>
    <property type="match status" value="1"/>
</dbReference>
<name>K8EKC5_9CHLO</name>
<dbReference type="AlphaFoldDB" id="K8EKC5"/>
<dbReference type="EMBL" id="FO082268">
    <property type="protein sequence ID" value="CCO18471.1"/>
    <property type="molecule type" value="Genomic_DNA"/>
</dbReference>
<proteinExistence type="predicted"/>
<reference evidence="3 4" key="1">
    <citation type="submission" date="2011-10" db="EMBL/GenBank/DDBJ databases">
        <authorList>
            <person name="Genoscope - CEA"/>
        </authorList>
    </citation>
    <scope>NUCLEOTIDE SEQUENCE [LARGE SCALE GENOMIC DNA]</scope>
    <source>
        <strain evidence="3 4">RCC 1105</strain>
    </source>
</reference>
<dbReference type="SMART" id="SM01065">
    <property type="entry name" value="CBM_2"/>
    <property type="match status" value="1"/>
</dbReference>
<feature type="region of interest" description="Disordered" evidence="1">
    <location>
        <begin position="312"/>
        <end position="345"/>
    </location>
</feature>
<accession>K8EKC5</accession>
<feature type="compositionally biased region" description="Basic and acidic residues" evidence="1">
    <location>
        <begin position="330"/>
        <end position="339"/>
    </location>
</feature>
<dbReference type="InterPro" id="IPR002044">
    <property type="entry name" value="CBM20"/>
</dbReference>
<dbReference type="KEGG" id="bpg:Bathy11g00110"/>
<protein>
    <submittedName>
        <fullName evidence="3">Carbohydrate-binding module family 20 protein</fullName>
    </submittedName>
</protein>
<dbReference type="CDD" id="cd05467">
    <property type="entry name" value="CBM20"/>
    <property type="match status" value="1"/>
</dbReference>
<evidence type="ECO:0000313" key="3">
    <source>
        <dbReference type="EMBL" id="CCO18471.1"/>
    </source>
</evidence>
<dbReference type="GO" id="GO:0016020">
    <property type="term" value="C:membrane"/>
    <property type="evidence" value="ECO:0007669"/>
    <property type="project" value="TreeGrafter"/>
</dbReference>
<evidence type="ECO:0000313" key="4">
    <source>
        <dbReference type="Proteomes" id="UP000198341"/>
    </source>
</evidence>
<feature type="compositionally biased region" description="Low complexity" evidence="1">
    <location>
        <begin position="20"/>
        <end position="34"/>
    </location>
</feature>
<evidence type="ECO:0000256" key="1">
    <source>
        <dbReference type="SAM" id="MobiDB-lite"/>
    </source>
</evidence>
<organism evidence="3 4">
    <name type="scientific">Bathycoccus prasinos</name>
    <dbReference type="NCBI Taxonomy" id="41875"/>
    <lineage>
        <taxon>Eukaryota</taxon>
        <taxon>Viridiplantae</taxon>
        <taxon>Chlorophyta</taxon>
        <taxon>Mamiellophyceae</taxon>
        <taxon>Mamiellales</taxon>
        <taxon>Bathycoccaceae</taxon>
        <taxon>Bathycoccus</taxon>
    </lineage>
</organism>
<keyword evidence="4" id="KW-1185">Reference proteome</keyword>
<dbReference type="Gene3D" id="2.60.40.10">
    <property type="entry name" value="Immunoglobulins"/>
    <property type="match status" value="1"/>
</dbReference>
<dbReference type="OrthoDB" id="498705at2759"/>
<dbReference type="InterPro" id="IPR013784">
    <property type="entry name" value="Carb-bd-like_fold"/>
</dbReference>
<feature type="compositionally biased region" description="Low complexity" evidence="1">
    <location>
        <begin position="316"/>
        <end position="329"/>
    </location>
</feature>
<dbReference type="STRING" id="41875.K8EKC5"/>
<dbReference type="PANTHER" id="PTHR15048">
    <property type="entry name" value="STARCH-BINDING DOMAIN-CONTAINING PROTEIN 1"/>
    <property type="match status" value="1"/>
</dbReference>
<dbReference type="Proteomes" id="UP000198341">
    <property type="component" value="Chromosome 11"/>
</dbReference>
<dbReference type="GO" id="GO:2001070">
    <property type="term" value="F:starch binding"/>
    <property type="evidence" value="ECO:0007669"/>
    <property type="project" value="InterPro"/>
</dbReference>
<gene>
    <name evidence="3" type="ordered locus">Bathy11g00110</name>
</gene>